<dbReference type="EMBL" id="CP151501">
    <property type="protein sequence ID" value="WZN58977.1"/>
    <property type="molecule type" value="Genomic_DNA"/>
</dbReference>
<name>A0AAX4NYC5_9CHLO</name>
<reference evidence="3 4" key="1">
    <citation type="submission" date="2024-03" db="EMBL/GenBank/DDBJ databases">
        <title>Complete genome sequence of the green alga Chloropicon roscoffensis RCC1871.</title>
        <authorList>
            <person name="Lemieux C."/>
            <person name="Pombert J.-F."/>
            <person name="Otis C."/>
            <person name="Turmel M."/>
        </authorList>
    </citation>
    <scope>NUCLEOTIDE SEQUENCE [LARGE SCALE GENOMIC DNA]</scope>
    <source>
        <strain evidence="3 4">RCC1871</strain>
    </source>
</reference>
<protein>
    <submittedName>
        <fullName evidence="3">Uncharacterized protein</fullName>
    </submittedName>
</protein>
<feature type="compositionally biased region" description="Basic and acidic residues" evidence="2">
    <location>
        <begin position="1"/>
        <end position="14"/>
    </location>
</feature>
<feature type="compositionally biased region" description="Basic and acidic residues" evidence="2">
    <location>
        <begin position="249"/>
        <end position="260"/>
    </location>
</feature>
<evidence type="ECO:0000313" key="4">
    <source>
        <dbReference type="Proteomes" id="UP001472866"/>
    </source>
</evidence>
<feature type="region of interest" description="Disordered" evidence="2">
    <location>
        <begin position="241"/>
        <end position="270"/>
    </location>
</feature>
<sequence>MLKTTKKDLSEVRVRAQTPLGRLDTRLENEMATSGWGEQALRTPSADELSSRMQPSMSDQPSSNVSSTSAVFPPPQSGELKHSFQLVCAQNLIEAGIADIGAGSKKAAREKLTAARENLESVMANLDDQSRERSEVKQPAVRFCTPEVTPEVESLPTHHSTALQSEEADCCAEAPGHDAHLATGDETSVRKRKEKPTEGVNLEDIFARAWNGASPAMFTPLQALTPLPISTQFIQGFSFPTQVENGTGGKKEKNTRDANRNSKGQTCVVM</sequence>
<organism evidence="3 4">
    <name type="scientific">Chloropicon roscoffensis</name>
    <dbReference type="NCBI Taxonomy" id="1461544"/>
    <lineage>
        <taxon>Eukaryota</taxon>
        <taxon>Viridiplantae</taxon>
        <taxon>Chlorophyta</taxon>
        <taxon>Chloropicophyceae</taxon>
        <taxon>Chloropicales</taxon>
        <taxon>Chloropicaceae</taxon>
        <taxon>Chloropicon</taxon>
    </lineage>
</organism>
<feature type="compositionally biased region" description="Polar residues" evidence="2">
    <location>
        <begin position="261"/>
        <end position="270"/>
    </location>
</feature>
<feature type="compositionally biased region" description="Polar residues" evidence="2">
    <location>
        <begin position="51"/>
        <end position="70"/>
    </location>
</feature>
<evidence type="ECO:0000256" key="2">
    <source>
        <dbReference type="SAM" id="MobiDB-lite"/>
    </source>
</evidence>
<keyword evidence="1" id="KW-0175">Coiled coil</keyword>
<feature type="region of interest" description="Disordered" evidence="2">
    <location>
        <begin position="1"/>
        <end position="76"/>
    </location>
</feature>
<dbReference type="Proteomes" id="UP001472866">
    <property type="component" value="Chromosome 01"/>
</dbReference>
<evidence type="ECO:0000256" key="1">
    <source>
        <dbReference type="SAM" id="Coils"/>
    </source>
</evidence>
<proteinExistence type="predicted"/>
<keyword evidence="4" id="KW-1185">Reference proteome</keyword>
<accession>A0AAX4NYC5</accession>
<evidence type="ECO:0000313" key="3">
    <source>
        <dbReference type="EMBL" id="WZN58977.1"/>
    </source>
</evidence>
<dbReference type="AlphaFoldDB" id="A0AAX4NYC5"/>
<feature type="coiled-coil region" evidence="1">
    <location>
        <begin position="105"/>
        <end position="132"/>
    </location>
</feature>
<gene>
    <name evidence="3" type="ORF">HKI87_01g05020</name>
</gene>